<dbReference type="CDD" id="cd02440">
    <property type="entry name" value="AdoMet_MTases"/>
    <property type="match status" value="1"/>
</dbReference>
<evidence type="ECO:0000259" key="1">
    <source>
        <dbReference type="Pfam" id="PF13847"/>
    </source>
</evidence>
<dbReference type="EMBL" id="QDGZ01000015">
    <property type="protein sequence ID" value="PVG80722.1"/>
    <property type="molecule type" value="Genomic_DNA"/>
</dbReference>
<evidence type="ECO:0000313" key="3">
    <source>
        <dbReference type="EMBL" id="PVG80722.1"/>
    </source>
</evidence>
<dbReference type="PANTHER" id="PTHR45128">
    <property type="entry name" value="METHYLTRANSFERASE TYPE 11"/>
    <property type="match status" value="1"/>
</dbReference>
<evidence type="ECO:0000313" key="4">
    <source>
        <dbReference type="Proteomes" id="UP000246018"/>
    </source>
</evidence>
<dbReference type="PANTHER" id="PTHR45128:SF2">
    <property type="entry name" value="METHYLTRANSFERASE DOMAIN-CONTAINING PROTEIN"/>
    <property type="match status" value="1"/>
</dbReference>
<keyword evidence="4" id="KW-1185">Reference proteome</keyword>
<organism evidence="3 4">
    <name type="scientific">Nocardioides gansuensis</name>
    <dbReference type="NCBI Taxonomy" id="2138300"/>
    <lineage>
        <taxon>Bacteria</taxon>
        <taxon>Bacillati</taxon>
        <taxon>Actinomycetota</taxon>
        <taxon>Actinomycetes</taxon>
        <taxon>Propionibacteriales</taxon>
        <taxon>Nocardioidaceae</taxon>
        <taxon>Nocardioides</taxon>
    </lineage>
</organism>
<keyword evidence="3" id="KW-0808">Transferase</keyword>
<reference evidence="3 4" key="1">
    <citation type="submission" date="2018-04" db="EMBL/GenBank/DDBJ databases">
        <title>Genome of Nocardioides gansuensis WSJ-1.</title>
        <authorList>
            <person name="Wu S."/>
            <person name="Wang G."/>
        </authorList>
    </citation>
    <scope>NUCLEOTIDE SEQUENCE [LARGE SCALE GENOMIC DNA]</scope>
    <source>
        <strain evidence="3 4">WSJ-1</strain>
    </source>
</reference>
<proteinExistence type="predicted"/>
<dbReference type="SUPFAM" id="SSF53335">
    <property type="entry name" value="S-adenosyl-L-methionine-dependent methyltransferases"/>
    <property type="match status" value="1"/>
</dbReference>
<protein>
    <submittedName>
        <fullName evidence="3">SAM-dependent methyltransferase</fullName>
    </submittedName>
</protein>
<dbReference type="GO" id="GO:0008168">
    <property type="term" value="F:methyltransferase activity"/>
    <property type="evidence" value="ECO:0007669"/>
    <property type="project" value="UniProtKB-KW"/>
</dbReference>
<sequence length="358" mass="37705">MAESRRDALAEQLFGSAIGALEILHVYIGRKLGLYVVLSGSGPVTAEVFADLAGIDARYAREWLEQQAACGVLDVAEETGDPATRSFLMPPGVAEVVCEPDSLALVSPLAPMIVGISQAMPAVLEAFRSGAGVPYQDYGPDIREGIADINRPGFVTSLASEWIPALPDIADRLRQQGARVADLGCGEGVSTIAIARGFPAATVDGLDLDAASVDAATTAAAQAGLTGRVTFACRDAADPALARRYDLVTLFETLHDMAHPVAALAAAKQLLAPGGAVLIGDERVAETFTAPADELDRFNYGWSAVHCLAAAMTEPDSAATGTVIREGTVRDYATQAGFSRCTVLPIEHDFWRFYRLDP</sequence>
<accession>A0A2T8F4T4</accession>
<dbReference type="InterPro" id="IPR029063">
    <property type="entry name" value="SAM-dependent_MTases_sf"/>
</dbReference>
<dbReference type="Gene3D" id="3.40.50.150">
    <property type="entry name" value="Vaccinia Virus protein VP39"/>
    <property type="match status" value="1"/>
</dbReference>
<dbReference type="InterPro" id="IPR053173">
    <property type="entry name" value="SAM-binding_MTase"/>
</dbReference>
<dbReference type="InterPro" id="IPR048711">
    <property type="entry name" value="WHD_Rv2258c"/>
</dbReference>
<dbReference type="OrthoDB" id="9801363at2"/>
<dbReference type="Pfam" id="PF21320">
    <property type="entry name" value="WHD_Rv2258c"/>
    <property type="match status" value="1"/>
</dbReference>
<dbReference type="AlphaFoldDB" id="A0A2T8F4T4"/>
<dbReference type="InterPro" id="IPR025714">
    <property type="entry name" value="Methyltranfer_dom"/>
</dbReference>
<evidence type="ECO:0000259" key="2">
    <source>
        <dbReference type="Pfam" id="PF21320"/>
    </source>
</evidence>
<dbReference type="Proteomes" id="UP000246018">
    <property type="component" value="Unassembled WGS sequence"/>
</dbReference>
<comment type="caution">
    <text evidence="3">The sequence shown here is derived from an EMBL/GenBank/DDBJ whole genome shotgun (WGS) entry which is preliminary data.</text>
</comment>
<keyword evidence="3" id="KW-0489">Methyltransferase</keyword>
<feature type="domain" description="Methyltransferase" evidence="1">
    <location>
        <begin position="176"/>
        <end position="292"/>
    </location>
</feature>
<dbReference type="Pfam" id="PF13847">
    <property type="entry name" value="Methyltransf_31"/>
    <property type="match status" value="1"/>
</dbReference>
<dbReference type="GO" id="GO:0032259">
    <property type="term" value="P:methylation"/>
    <property type="evidence" value="ECO:0007669"/>
    <property type="project" value="UniProtKB-KW"/>
</dbReference>
<name>A0A2T8F4T4_9ACTN</name>
<gene>
    <name evidence="3" type="ORF">DDE18_21850</name>
</gene>
<feature type="domain" description="S-adenosylmethionine-dependent methyltransferase Rv2258c-like winged HTH" evidence="2">
    <location>
        <begin position="24"/>
        <end position="79"/>
    </location>
</feature>